<evidence type="ECO:0000256" key="3">
    <source>
        <dbReference type="SAM" id="SignalP"/>
    </source>
</evidence>
<gene>
    <name evidence="4" type="ORF">PCOR1329_LOCUS33980</name>
</gene>
<evidence type="ECO:0000313" key="5">
    <source>
        <dbReference type="Proteomes" id="UP001189429"/>
    </source>
</evidence>
<feature type="coiled-coil region" evidence="1">
    <location>
        <begin position="1876"/>
        <end position="2116"/>
    </location>
</feature>
<evidence type="ECO:0000313" key="4">
    <source>
        <dbReference type="EMBL" id="CAK0837899.1"/>
    </source>
</evidence>
<keyword evidence="5" id="KW-1185">Reference proteome</keyword>
<evidence type="ECO:0000256" key="2">
    <source>
        <dbReference type="SAM" id="MobiDB-lite"/>
    </source>
</evidence>
<protein>
    <submittedName>
        <fullName evidence="4">Uncharacterized protein</fullName>
    </submittedName>
</protein>
<feature type="region of interest" description="Disordered" evidence="2">
    <location>
        <begin position="2182"/>
        <end position="2212"/>
    </location>
</feature>
<reference evidence="4" key="1">
    <citation type="submission" date="2023-10" db="EMBL/GenBank/DDBJ databases">
        <authorList>
            <person name="Chen Y."/>
            <person name="Shah S."/>
            <person name="Dougan E. K."/>
            <person name="Thang M."/>
            <person name="Chan C."/>
        </authorList>
    </citation>
    <scope>NUCLEOTIDE SEQUENCE [LARGE SCALE GENOMIC DNA]</scope>
</reference>
<sequence>MSAHGLPLASSLWMCQTMLEATALQVPQLTVSNRSAGRQPAPQATDGATHTEHVDNALSLSTNQEVARAAARDAGAQLKAAGLPTHGVERSFGAAAPGWQFDEKSPIICLSPALRWILRLAFLELRRRGFGPGKTIARAVSRSSSSKGRKEGKEERVAPIESEVEEMNEDRGPQLVIPEIPNEIWMGRVRHQLAALSLVSGAAFLWRRAAEPLDLRSFLELRAAGGPTVLDYQTRCRAFLAWAAPARLPVETIPSLEEALLEHFNWLFFDGHDVPHGAKLAAAVAQFRLDLLPKLRNLPLAQGALKGWRALAPPRARLPLPWSVAPWMASWLAANGSVAAAKAVVLTFALDLWPSELLSLRVRSVARPVKSGPRHLSKCPILLFPAEMQARSKTEGHDVSLLLDHDHPEFSWVDRVLDRLVDGRSAEQPLLMLDMRGWARAPNQAGAALQLKLRHGGASHKMLTNAREFGDINKRGRWEVYLEIFSGSGNWSRALRRSLAPRLAPRVFELDVEHEPMLADLSKRSAQRQPLEVETPNGAFWAKLRASDDELARRRGRLSELRRGAERRRRQELTEAALRATNGLRLLGRAFAAMLQGCAWQRRARRCLAALGSRHRRLLASWALAAWRGTAAGARSLRRRSADRHQHLLAFTVHRWALCARWFASGRRSLARRSLAALLAASRASAAERMGRAWRRTLAKVVREWRAVAGMALRCRGVAHALQRSHARRSLRSVARGWAAAARAAARRRRAAEELSRRLREAALRRALARAWRKGRRLRLSCGGRRGPRRRQASAHGGCSQRLALAVLGALRQHAASQRCVARAFADLPARAGARLVPKDIVIFITDLRFREASINTYINTDQTYTTDFGFNSNVPVFTPAIITGVFNANASHNEEGAIFTFSSSAAYVKDDIERVEEGESAHKSIVDRLHGAKLLNQEYKIIFSGHPLESPYKHEKEHRVIHPDCDSRRGRARAAGAAVAELRKGWAAQRWHKAARVARAARQLQDPVSPFCCCSRREAMSHALTDLFLGFPSGDIGGEMVVHDWGISETETAPATDEYPREASLFAPVNDEVRGGTLMTPTSDAVCGDTLGQRTGCINDITADDLFDAGWGLVRTGAYMAFRGTKSKGSTRSEEVLMPTSKNKAKSAALGAPEPSGRFAPARAGGELRQQVEGFPDQVGPSGLEGHLVVNHMEDSCACGIDTDASSRAGLAASAPGGGVATSRKSVRIHLSSTSGRGAAVGWWACWALRGRWAAGRGRLVASRRRLGLLRLALRLWDEAVVASFREACDSLRQREAHLAAEEAARRRGERARREMEAEVEHKAAEAAELASKAREAKGAIARLLELLEGERSTSLALEDQARRLQEEARGRAEAGSVSVLGALEAQLEEAAEVQGSLRFSLLRAEAEGERARASRELAESRTQELSPRRLAEAQASYVRTVEAMDWRIAELAQARGIQRSAALGLSRAAGPPCALRRGDLGRSRVRPRVVLDPASIGGVACKFYTTLVPLVFSCEGCKRRPIRKNRDLWSRITRSKHARLQEISVEAYSLLGEVERHPKLPTLPPHWLRVLWLLLNDKEVQLDGQLQEEHEALRTLELRVSEPRLVWLPPGSNGQPRTLFAKVGLLEDRAAAVEVSWDKPVQIQLRGERSTLLISLYAAEYFQGHEERRALYEVALPCWGPGGLADLGLTQGGAPVTLVLAVSPGKRCSERQSRDELAEELRQAREQYHPDRPFLGLSVSEVGNQQFQHSPEDGAWHLPSARRQMIALELQNAALLERRRELQQAHPDYVWQMPEAAAEEPSAASHVQQLFLIQQENQQLRAEKAAMLQKLEHTRQLLSGAMRDRPGAEHDWADTLRVMTQELAHCRDRQVKIRANYDERKRELQAQLQAAQEQAAAQASERRALVREQIGQEAAALQAQIERATLRRNELIRQCQEARDAAEDQKRGIEQGLFDTVSSNPDIQRLARESEQYKIELRELQHELSAQQERDAGSRRQDNLQRNRQQLLFELEELDKVGEDERVRSESEVRELKNERDMVKEHLDKATAELQHLRVKAEALRGLRAQNLGMEPPDNGIERLEQETEQLARDLEDLRSTEDARKTTIEELEREQEELVAKTSMITGKAVPIQGGDAGEYVFGLEEKVRELQGALQQGAAACSELQREVSHLRAASEEAKRRSAALQESYEELQRSSDERVSRSPVPSSAALG</sequence>
<proteinExistence type="predicted"/>
<feature type="region of interest" description="Disordered" evidence="2">
    <location>
        <begin position="1130"/>
        <end position="1157"/>
    </location>
</feature>
<feature type="coiled-coil region" evidence="1">
    <location>
        <begin position="1300"/>
        <end position="1369"/>
    </location>
</feature>
<name>A0ABN9SZ43_9DINO</name>
<organism evidence="4 5">
    <name type="scientific">Prorocentrum cordatum</name>
    <dbReference type="NCBI Taxonomy" id="2364126"/>
    <lineage>
        <taxon>Eukaryota</taxon>
        <taxon>Sar</taxon>
        <taxon>Alveolata</taxon>
        <taxon>Dinophyceae</taxon>
        <taxon>Prorocentrales</taxon>
        <taxon>Prorocentraceae</taxon>
        <taxon>Prorocentrum</taxon>
    </lineage>
</organism>
<comment type="caution">
    <text evidence="4">The sequence shown here is derived from an EMBL/GenBank/DDBJ whole genome shotgun (WGS) entry which is preliminary data.</text>
</comment>
<keyword evidence="3" id="KW-0732">Signal</keyword>
<keyword evidence="1" id="KW-0175">Coiled coil</keyword>
<evidence type="ECO:0000256" key="1">
    <source>
        <dbReference type="SAM" id="Coils"/>
    </source>
</evidence>
<feature type="region of interest" description="Disordered" evidence="2">
    <location>
        <begin position="138"/>
        <end position="158"/>
    </location>
</feature>
<dbReference type="Proteomes" id="UP001189429">
    <property type="component" value="Unassembled WGS sequence"/>
</dbReference>
<feature type="signal peptide" evidence="3">
    <location>
        <begin position="1"/>
        <end position="23"/>
    </location>
</feature>
<feature type="compositionally biased region" description="Basic and acidic residues" evidence="2">
    <location>
        <begin position="148"/>
        <end position="158"/>
    </location>
</feature>
<feature type="chain" id="PRO_5046533284" evidence="3">
    <location>
        <begin position="24"/>
        <end position="2212"/>
    </location>
</feature>
<feature type="compositionally biased region" description="Basic and acidic residues" evidence="2">
    <location>
        <begin position="2191"/>
        <end position="2201"/>
    </location>
</feature>
<accession>A0ABN9SZ43</accession>
<dbReference type="EMBL" id="CAUYUJ010014183">
    <property type="protein sequence ID" value="CAK0837899.1"/>
    <property type="molecule type" value="Genomic_DNA"/>
</dbReference>